<protein>
    <submittedName>
        <fullName evidence="2">tRNA (Adenosine(37)-N6)-threonylcarbamoyltransferase complex dimerization subunit type 1 TsaB</fullName>
    </submittedName>
</protein>
<evidence type="ECO:0000259" key="1">
    <source>
        <dbReference type="Pfam" id="PF00814"/>
    </source>
</evidence>
<dbReference type="Gene3D" id="3.30.420.40">
    <property type="match status" value="2"/>
</dbReference>
<dbReference type="RefSeq" id="WP_169198480.1">
    <property type="nucleotide sequence ID" value="NZ_WTVH02000010.1"/>
</dbReference>
<dbReference type="Proteomes" id="UP000601990">
    <property type="component" value="Unassembled WGS sequence"/>
</dbReference>
<evidence type="ECO:0000313" key="2">
    <source>
        <dbReference type="EMBL" id="NMF93199.1"/>
    </source>
</evidence>
<keyword evidence="3" id="KW-1185">Reference proteome</keyword>
<dbReference type="PANTHER" id="PTHR11735:SF11">
    <property type="entry name" value="TRNA THREONYLCARBAMOYLADENOSINE BIOSYNTHESIS PROTEIN TSAB"/>
    <property type="match status" value="1"/>
</dbReference>
<reference evidence="2" key="1">
    <citation type="submission" date="2019-12" db="EMBL/GenBank/DDBJ databases">
        <title>Comparative genomics gives insights into the taxonomy of the Azoarcus-Aromatoleum group and reveals separate origins of nif in the plant-associated Azoarcus and non-plant-associated Aromatoleum sub-groups.</title>
        <authorList>
            <person name="Lafos M."/>
            <person name="Maluk M."/>
            <person name="Batista M."/>
            <person name="Junghare M."/>
            <person name="Carmona M."/>
            <person name="Faoro H."/>
            <person name="Cruz L.M."/>
            <person name="Battistoni F."/>
            <person name="De Souza E."/>
            <person name="Pedrosa F."/>
            <person name="Chen W.-M."/>
            <person name="Poole P.S."/>
            <person name="Dixon R.A."/>
            <person name="James E.K."/>
        </authorList>
    </citation>
    <scope>NUCLEOTIDE SEQUENCE</scope>
    <source>
        <strain evidence="2">U120</strain>
    </source>
</reference>
<dbReference type="InterPro" id="IPR000905">
    <property type="entry name" value="Gcp-like_dom"/>
</dbReference>
<feature type="domain" description="Gcp-like" evidence="1">
    <location>
        <begin position="32"/>
        <end position="161"/>
    </location>
</feature>
<gene>
    <name evidence="2" type="primary">tsaB</name>
    <name evidence="2" type="ORF">GO608_07650</name>
</gene>
<dbReference type="SUPFAM" id="SSF53067">
    <property type="entry name" value="Actin-like ATPase domain"/>
    <property type="match status" value="2"/>
</dbReference>
<evidence type="ECO:0000313" key="3">
    <source>
        <dbReference type="Proteomes" id="UP000601990"/>
    </source>
</evidence>
<dbReference type="NCBIfam" id="TIGR03725">
    <property type="entry name" value="T6A_YeaZ"/>
    <property type="match status" value="1"/>
</dbReference>
<organism evidence="2 3">
    <name type="scientific">Aromatoleum buckelii</name>
    <dbReference type="NCBI Taxonomy" id="200254"/>
    <lineage>
        <taxon>Bacteria</taxon>
        <taxon>Pseudomonadati</taxon>
        <taxon>Pseudomonadota</taxon>
        <taxon>Betaproteobacteria</taxon>
        <taxon>Rhodocyclales</taxon>
        <taxon>Rhodocyclaceae</taxon>
        <taxon>Aromatoleum</taxon>
    </lineage>
</organism>
<dbReference type="InterPro" id="IPR022496">
    <property type="entry name" value="T6A_TsaB"/>
</dbReference>
<name>A0ABX1MYW6_9RHOO</name>
<dbReference type="InterPro" id="IPR043129">
    <property type="entry name" value="ATPase_NBD"/>
</dbReference>
<dbReference type="Pfam" id="PF00814">
    <property type="entry name" value="TsaD"/>
    <property type="match status" value="1"/>
</dbReference>
<comment type="caution">
    <text evidence="2">The sequence shown here is derived from an EMBL/GenBank/DDBJ whole genome shotgun (WGS) entry which is preliminary data.</text>
</comment>
<accession>A0ABX1MYW6</accession>
<dbReference type="EMBL" id="WTVH01000011">
    <property type="protein sequence ID" value="NMF93199.1"/>
    <property type="molecule type" value="Genomic_DNA"/>
</dbReference>
<proteinExistence type="predicted"/>
<dbReference type="PANTHER" id="PTHR11735">
    <property type="entry name" value="TRNA N6-ADENOSINE THREONYLCARBAMOYLTRANSFERASE"/>
    <property type="match status" value="1"/>
</dbReference>
<sequence length="230" mass="23855">MKILAIETSCEHASVALLVDDVVVDRRLEGHANHSEHLLATLRTLLRDAELSIATLDAIAFGAGPGAFTGLRLACGVAQGLGMGAGIGVVPICSLAALALQGEGSTVFAATDARMGEVYSAAYRVEGERAIQVQVPACSPPQHLALPAGERWFGVGSAFRVHEAGIPASVVARLSGRNSTAVPRAADVARLAAGEVREGRMLAPEYAVPLYVRDKVALTTAERLARGGRA</sequence>